<evidence type="ECO:0000313" key="3">
    <source>
        <dbReference type="EMBL" id="ADJ14929.1"/>
    </source>
</evidence>
<feature type="compositionally biased region" description="Polar residues" evidence="1">
    <location>
        <begin position="58"/>
        <end position="78"/>
    </location>
</feature>
<dbReference type="GeneID" id="9419345"/>
<evidence type="ECO:0000313" key="5">
    <source>
        <dbReference type="Proteomes" id="UP000000390"/>
    </source>
</evidence>
<dbReference type="EMBL" id="CP002062">
    <property type="protein sequence ID" value="ADJ14929.1"/>
    <property type="molecule type" value="Genomic_DNA"/>
</dbReference>
<dbReference type="PATRIC" id="fig|795797.18.peg.1533"/>
<accession>D8J2H2</accession>
<feature type="region of interest" description="Disordered" evidence="1">
    <location>
        <begin position="49"/>
        <end position="99"/>
    </location>
</feature>
<evidence type="ECO:0000313" key="6">
    <source>
        <dbReference type="Proteomes" id="UP000011645"/>
    </source>
</evidence>
<sequence>MSTRLRGPPKPRSEGKPDPPDARTFATFAAMMLVIATVIIGIGGVLHGFPTFSEPVDPSQSADDAGNGSTDDTENALTASGEPSEPVFGDEPNASDGGG</sequence>
<evidence type="ECO:0000313" key="4">
    <source>
        <dbReference type="EMBL" id="ELY35055.1"/>
    </source>
</evidence>
<dbReference type="STRING" id="795797.HacjB3_07720"/>
<dbReference type="Proteomes" id="UP000000390">
    <property type="component" value="Chromosome"/>
</dbReference>
<name>D8J2H2_HALJB</name>
<dbReference type="Proteomes" id="UP000011645">
    <property type="component" value="Unassembled WGS sequence"/>
</dbReference>
<proteinExistence type="predicted"/>
<dbReference type="OrthoDB" id="383616at2157"/>
<dbReference type="AlphaFoldDB" id="D8J2H2"/>
<feature type="region of interest" description="Disordered" evidence="1">
    <location>
        <begin position="1"/>
        <end position="22"/>
    </location>
</feature>
<protein>
    <submittedName>
        <fullName evidence="3">Uncharacterized protein</fullName>
    </submittedName>
</protein>
<dbReference type="KEGG" id="hje:HacjB3_07720"/>
<feature type="compositionally biased region" description="Basic and acidic residues" evidence="1">
    <location>
        <begin position="11"/>
        <end position="21"/>
    </location>
</feature>
<keyword evidence="6" id="KW-1185">Reference proteome</keyword>
<dbReference type="RefSeq" id="WP_008417730.1">
    <property type="nucleotide sequence ID" value="NC_014297.1"/>
</dbReference>
<gene>
    <name evidence="3" type="ordered locus">HacjB3_07720</name>
    <name evidence="4" type="ORF">C497_15002</name>
</gene>
<feature type="transmembrane region" description="Helical" evidence="2">
    <location>
        <begin position="25"/>
        <end position="46"/>
    </location>
</feature>
<dbReference type="EMBL" id="AOHV01000038">
    <property type="protein sequence ID" value="ELY35055.1"/>
    <property type="molecule type" value="Genomic_DNA"/>
</dbReference>
<keyword evidence="2" id="KW-0472">Membrane</keyword>
<reference evidence="3 5" key="1">
    <citation type="journal article" date="2010" name="J. Bacteriol.">
        <title>Complete genome sequence of Halalkalicoccus jeotgali B3(T), an extremely halophilic archaeon.</title>
        <authorList>
            <person name="Roh S.W."/>
            <person name="Nam Y.D."/>
            <person name="Nam S.H."/>
            <person name="Choi S.H."/>
            <person name="Park H.S."/>
            <person name="Bae J.W."/>
        </authorList>
    </citation>
    <scope>NUCLEOTIDE SEQUENCE [LARGE SCALE GENOMIC DNA]</scope>
    <source>
        <strain evidence="3">B3</strain>
        <strain evidence="5">DSM 18796 / CECT 7217 / JCM 14584 / KCTC 4019 / B3</strain>
    </source>
</reference>
<keyword evidence="2" id="KW-1133">Transmembrane helix</keyword>
<organism evidence="3 5">
    <name type="scientific">Halalkalicoccus jeotgali (strain DSM 18796 / CECT 7217 / JCM 14584 / KCTC 4019 / B3)</name>
    <dbReference type="NCBI Taxonomy" id="795797"/>
    <lineage>
        <taxon>Archaea</taxon>
        <taxon>Methanobacteriati</taxon>
        <taxon>Methanobacteriota</taxon>
        <taxon>Stenosarchaea group</taxon>
        <taxon>Halobacteria</taxon>
        <taxon>Halobacteriales</taxon>
        <taxon>Halococcaceae</taxon>
        <taxon>Halalkalicoccus</taxon>
    </lineage>
</organism>
<keyword evidence="2" id="KW-0812">Transmembrane</keyword>
<dbReference type="HOGENOM" id="CLU_2313692_0_0_2"/>
<evidence type="ECO:0000256" key="1">
    <source>
        <dbReference type="SAM" id="MobiDB-lite"/>
    </source>
</evidence>
<reference evidence="4 6" key="2">
    <citation type="journal article" date="2014" name="PLoS Genet.">
        <title>Phylogenetically driven sequencing of extremely halophilic archaea reveals strategies for static and dynamic osmo-response.</title>
        <authorList>
            <person name="Becker E.A."/>
            <person name="Seitzer P.M."/>
            <person name="Tritt A."/>
            <person name="Larsen D."/>
            <person name="Krusor M."/>
            <person name="Yao A.I."/>
            <person name="Wu D."/>
            <person name="Madern D."/>
            <person name="Eisen J.A."/>
            <person name="Darling A.E."/>
            <person name="Facciotti M.T."/>
        </authorList>
    </citation>
    <scope>NUCLEOTIDE SEQUENCE [LARGE SCALE GENOMIC DNA]</scope>
    <source>
        <strain evidence="4">B3</strain>
        <strain evidence="6">DSM 18796 / CECT 7217 / JCM 14584 / KCTC 4019 / B3</strain>
    </source>
</reference>
<evidence type="ECO:0000256" key="2">
    <source>
        <dbReference type="SAM" id="Phobius"/>
    </source>
</evidence>